<feature type="compositionally biased region" description="Polar residues" evidence="10">
    <location>
        <begin position="983"/>
        <end position="995"/>
    </location>
</feature>
<evidence type="ECO:0000313" key="12">
    <source>
        <dbReference type="Proteomes" id="UP000050790"/>
    </source>
</evidence>
<evidence type="ECO:0000313" key="13">
    <source>
        <dbReference type="WBParaSite" id="SMRG1_27180.1"/>
    </source>
</evidence>
<dbReference type="SUPFAM" id="SSF52768">
    <property type="entry name" value="Arginase/deacetylase"/>
    <property type="match status" value="2"/>
</dbReference>
<evidence type="ECO:0000256" key="7">
    <source>
        <dbReference type="ARBA" id="ARBA00023015"/>
    </source>
</evidence>
<dbReference type="InterPro" id="IPR023801">
    <property type="entry name" value="His_deacetylse_dom"/>
</dbReference>
<dbReference type="EC" id="3.5.1.98" evidence="3"/>
<feature type="region of interest" description="Disordered" evidence="10">
    <location>
        <begin position="67"/>
        <end position="100"/>
    </location>
</feature>
<feature type="region of interest" description="Disordered" evidence="10">
    <location>
        <begin position="1"/>
        <end position="52"/>
    </location>
</feature>
<dbReference type="WBParaSite" id="SMRG1_27180.1">
    <property type="protein sequence ID" value="SMRG1_27180.1"/>
    <property type="gene ID" value="SMRG1_27180"/>
</dbReference>
<dbReference type="Pfam" id="PF00850">
    <property type="entry name" value="Hist_deacetyl"/>
    <property type="match status" value="2"/>
</dbReference>
<evidence type="ECO:0000256" key="3">
    <source>
        <dbReference type="ARBA" id="ARBA00012111"/>
    </source>
</evidence>
<proteinExistence type="inferred from homology"/>
<dbReference type="Gene3D" id="3.40.800.20">
    <property type="entry name" value="Histone deacetylase domain"/>
    <property type="match status" value="2"/>
</dbReference>
<dbReference type="GO" id="GO:0000118">
    <property type="term" value="C:histone deacetylase complex"/>
    <property type="evidence" value="ECO:0007669"/>
    <property type="project" value="TreeGrafter"/>
</dbReference>
<keyword evidence="4" id="KW-0678">Repressor</keyword>
<evidence type="ECO:0000259" key="11">
    <source>
        <dbReference type="Pfam" id="PF00850"/>
    </source>
</evidence>
<feature type="compositionally biased region" description="Polar residues" evidence="10">
    <location>
        <begin position="38"/>
        <end position="52"/>
    </location>
</feature>
<dbReference type="PANTHER" id="PTHR10625:SF5">
    <property type="entry name" value="HISTONE DEACETYLASE"/>
    <property type="match status" value="1"/>
</dbReference>
<feature type="region of interest" description="Disordered" evidence="10">
    <location>
        <begin position="973"/>
        <end position="1002"/>
    </location>
</feature>
<evidence type="ECO:0000256" key="5">
    <source>
        <dbReference type="ARBA" id="ARBA00022801"/>
    </source>
</evidence>
<keyword evidence="7" id="KW-0805">Transcription regulation</keyword>
<dbReference type="PANTHER" id="PTHR10625">
    <property type="entry name" value="HISTONE DEACETYLASE HDAC1-RELATED"/>
    <property type="match status" value="1"/>
</dbReference>
<dbReference type="InterPro" id="IPR037138">
    <property type="entry name" value="His_deacetylse_dom_sf"/>
</dbReference>
<keyword evidence="5" id="KW-0378">Hydrolase</keyword>
<accession>A0AA84ZF72</accession>
<dbReference type="GO" id="GO:0141221">
    <property type="term" value="F:histone deacetylase activity, hydrolytic mechanism"/>
    <property type="evidence" value="ECO:0007669"/>
    <property type="project" value="UniProtKB-EC"/>
</dbReference>
<name>A0AA84ZF72_9TREM</name>
<feature type="compositionally biased region" description="Low complexity" evidence="10">
    <location>
        <begin position="70"/>
        <end position="84"/>
    </location>
</feature>
<keyword evidence="6" id="KW-0156">Chromatin regulator</keyword>
<evidence type="ECO:0000256" key="6">
    <source>
        <dbReference type="ARBA" id="ARBA00022853"/>
    </source>
</evidence>
<feature type="compositionally biased region" description="Low complexity" evidence="10">
    <location>
        <begin position="12"/>
        <end position="25"/>
    </location>
</feature>
<feature type="domain" description="Histone deacetylase" evidence="11">
    <location>
        <begin position="611"/>
        <end position="844"/>
    </location>
</feature>
<evidence type="ECO:0000256" key="2">
    <source>
        <dbReference type="ARBA" id="ARBA00007738"/>
    </source>
</evidence>
<feature type="region of interest" description="Disordered" evidence="10">
    <location>
        <begin position="121"/>
        <end position="159"/>
    </location>
</feature>
<organism evidence="12 13">
    <name type="scientific">Schistosoma margrebowiei</name>
    <dbReference type="NCBI Taxonomy" id="48269"/>
    <lineage>
        <taxon>Eukaryota</taxon>
        <taxon>Metazoa</taxon>
        <taxon>Spiralia</taxon>
        <taxon>Lophotrochozoa</taxon>
        <taxon>Platyhelminthes</taxon>
        <taxon>Trematoda</taxon>
        <taxon>Digenea</taxon>
        <taxon>Strigeidida</taxon>
        <taxon>Schistosomatoidea</taxon>
        <taxon>Schistosomatidae</taxon>
        <taxon>Schistosoma</taxon>
    </lineage>
</organism>
<evidence type="ECO:0000256" key="10">
    <source>
        <dbReference type="SAM" id="MobiDB-lite"/>
    </source>
</evidence>
<feature type="domain" description="Histone deacetylase" evidence="11">
    <location>
        <begin position="1061"/>
        <end position="1203"/>
    </location>
</feature>
<protein>
    <recommendedName>
        <fullName evidence="3">histone deacetylase</fullName>
        <ecNumber evidence="3">3.5.1.98</ecNumber>
    </recommendedName>
</protein>
<dbReference type="PRINTS" id="PR01270">
    <property type="entry name" value="HDASUPER"/>
</dbReference>
<sequence length="1368" mass="152083">MDQREPNRTVGSLKSTSSLVELSSSTGHRITHPPFTKGASTETYTTTRSGDGLSLRTSYHQLLPTSPEYSASISSNPSRSSFLSRQVSFDQGGEGRLSSTQVKQRLKAYLLNRRRGRVLSNRHFRTDGKLPGSSQNPFTESDFDENLEHSGSDSGQHGISHIVDHWHSADSPSFSEWDLGDENLLVHQHHSLDLDLQRKLADFNASIKPTCLSSNLEHISHSSSLSQTSNIPSFNSVNIKELNKERGDIGIVRGSTVASDRESDSRELTKSNQFLEQLNYHLVSKYNGRLTNEQIQTMIALLRIISQFRRQIKRTSSQPINLEEKLGNDTDSYHQSQRVHYREGDSRQLKEYLPFSEIGANVNYHEALSALVKLCQEASSSIPVQSNIVESQHRNPVNKSHSLCVSSQMDWESQLSPNCTKSNLVYNSVLNPLTQQNISTDIDDVCGDNDRKCDDDDVDNATSSNPIVNSAENKYDNNLSKIYQSHKSASDIWSALPESDWLSQSYHADMKTTCYPNIPNHSLVTAIAFDPEMLEHKCLCPNAHDSSIHPECPDRLTPALERLVRTPLCIPPHMSSYASNNFIESFKYTVLYDMPDLQHDFSQFLQNHADISEALITHLPLLAFCRLVRARMATKNELQIFHSNEYVQTFGTIPTVSNDDRPSSKCSNESTSLSTVSCGSTTIDRGLSVFNSCTTTSLSNHLCSLACGGVGVDSDTVWNPCRTARAARLAVGQVLCLAHQVAKRHFRNGFAIVRPPGHHAEPDQAMGFCYFNSVAIAALHLLRERIVSKVLILDWDIHHGNGTKLATTHPGLVYLSLHRYDGGTFFPGTGSVSNCTEENQSSQSNSCDSDHTSTNPVTVSLSDSKISSEKFNHFDDHSANYMANINFNNKFANNISNTIIPSAQLINIAWENPYNGTNDNNYTEIVRSQMKRRSTTTSTVSPYSLNADERRKRWFQNVANRSEQDKQKLCKTIGSSDHHHQYPSYSNQCNSEQHNSLSSSSTSLPFQRSISIRNRENSDLTPFCTCLSNKAASTGSSQVCSFCLSQSIESCSDKSDLLLSETNPVNCQAYHSYSHFQQYPMHHQPLVSNAYNHHQHHNQPLSSSTWKEPLLGLSDAEYLAAMRSVVIPVGHEFQPDIILISAGYDAAYGHGEALGGYSVSSGLFAWITHQCMSISNSRIVLALEGGYSPSTVADCITSCVNALLLPASQSHWIPVLNNEQPNKCVNIDGAQEAWMNAVYWIPNSELTRPPRPEAVVNLMTTIRHHAKTGWKCFTNVSEENVAMSFSEAIHMEHQLVEMNKLTEFNSMKSRKLSDSSIPSSIETSVISTTTTSSSCSSSTTTTTIATAAYRFSNSHLSDYMAKLHMDQS</sequence>
<evidence type="ECO:0000256" key="4">
    <source>
        <dbReference type="ARBA" id="ARBA00022491"/>
    </source>
</evidence>
<feature type="compositionally biased region" description="Low complexity" evidence="10">
    <location>
        <begin position="834"/>
        <end position="847"/>
    </location>
</feature>
<dbReference type="GO" id="GO:0040029">
    <property type="term" value="P:epigenetic regulation of gene expression"/>
    <property type="evidence" value="ECO:0007669"/>
    <property type="project" value="TreeGrafter"/>
</dbReference>
<keyword evidence="8" id="KW-0804">Transcription</keyword>
<reference evidence="13" key="1">
    <citation type="submission" date="2023-11" db="UniProtKB">
        <authorList>
            <consortium name="WormBaseParasite"/>
        </authorList>
    </citation>
    <scope>IDENTIFICATION</scope>
</reference>
<evidence type="ECO:0000256" key="8">
    <source>
        <dbReference type="ARBA" id="ARBA00023163"/>
    </source>
</evidence>
<keyword evidence="9" id="KW-0539">Nucleus</keyword>
<evidence type="ECO:0000256" key="1">
    <source>
        <dbReference type="ARBA" id="ARBA00004123"/>
    </source>
</evidence>
<dbReference type="Proteomes" id="UP000050790">
    <property type="component" value="Unassembled WGS sequence"/>
</dbReference>
<feature type="region of interest" description="Disordered" evidence="10">
    <location>
        <begin position="324"/>
        <end position="343"/>
    </location>
</feature>
<feature type="region of interest" description="Disordered" evidence="10">
    <location>
        <begin position="834"/>
        <end position="861"/>
    </location>
</feature>
<comment type="similarity">
    <text evidence="2">Belongs to the histone deacetylase family. HD type 2 subfamily.</text>
</comment>
<comment type="subcellular location">
    <subcellularLocation>
        <location evidence="1">Nucleus</location>
    </subcellularLocation>
</comment>
<evidence type="ECO:0000256" key="9">
    <source>
        <dbReference type="ARBA" id="ARBA00023242"/>
    </source>
</evidence>
<dbReference type="InterPro" id="IPR000286">
    <property type="entry name" value="HDACs"/>
</dbReference>
<dbReference type="InterPro" id="IPR023696">
    <property type="entry name" value="Ureohydrolase_dom_sf"/>
</dbReference>